<keyword evidence="9" id="KW-0472">Membrane</keyword>
<dbReference type="AlphaFoldDB" id="A0A853GRI9"/>
<dbReference type="InterPro" id="IPR050298">
    <property type="entry name" value="Gram-neg_bact_OMP"/>
</dbReference>
<evidence type="ECO:0000256" key="8">
    <source>
        <dbReference type="ARBA" id="ARBA00023114"/>
    </source>
</evidence>
<keyword evidence="10" id="KW-0998">Cell outer membrane</keyword>
<dbReference type="GO" id="GO:0015288">
    <property type="term" value="F:porin activity"/>
    <property type="evidence" value="ECO:0007669"/>
    <property type="project" value="UniProtKB-KW"/>
</dbReference>
<dbReference type="Gene3D" id="2.40.160.10">
    <property type="entry name" value="Porin"/>
    <property type="match status" value="1"/>
</dbReference>
<dbReference type="PANTHER" id="PTHR34501">
    <property type="entry name" value="PROTEIN YDDL-RELATED"/>
    <property type="match status" value="1"/>
</dbReference>
<dbReference type="EMBL" id="JACCEV010000001">
    <property type="protein sequence ID" value="NYT84777.1"/>
    <property type="molecule type" value="Genomic_DNA"/>
</dbReference>
<evidence type="ECO:0000259" key="11">
    <source>
        <dbReference type="Pfam" id="PF13609"/>
    </source>
</evidence>
<evidence type="ECO:0000256" key="9">
    <source>
        <dbReference type="ARBA" id="ARBA00023136"/>
    </source>
</evidence>
<dbReference type="InterPro" id="IPR002299">
    <property type="entry name" value="Porin_Neis"/>
</dbReference>
<keyword evidence="8" id="KW-0626">Porin</keyword>
<name>A0A853GRI9_9BURK</name>
<keyword evidence="5" id="KW-0812">Transmembrane</keyword>
<dbReference type="PRINTS" id="PR00184">
    <property type="entry name" value="NEISSPPORIN"/>
</dbReference>
<proteinExistence type="predicted"/>
<evidence type="ECO:0000256" key="1">
    <source>
        <dbReference type="ARBA" id="ARBA00004571"/>
    </source>
</evidence>
<dbReference type="GO" id="GO:0006811">
    <property type="term" value="P:monoatomic ion transport"/>
    <property type="evidence" value="ECO:0007669"/>
    <property type="project" value="UniProtKB-KW"/>
</dbReference>
<dbReference type="PANTHER" id="PTHR34501:SF9">
    <property type="entry name" value="MAJOR OUTER MEMBRANE PROTEIN P.IA"/>
    <property type="match status" value="1"/>
</dbReference>
<comment type="caution">
    <text evidence="12">The sequence shown here is derived from an EMBL/GenBank/DDBJ whole genome shotgun (WGS) entry which is preliminary data.</text>
</comment>
<gene>
    <name evidence="12" type="ORF">H0A62_04090</name>
</gene>
<evidence type="ECO:0000256" key="4">
    <source>
        <dbReference type="ARBA" id="ARBA00022452"/>
    </source>
</evidence>
<comment type="subcellular location">
    <subcellularLocation>
        <location evidence="1">Cell outer membrane</location>
        <topology evidence="1">Multi-pass membrane protein</topology>
    </subcellularLocation>
</comment>
<accession>A0A853GRI9</accession>
<comment type="subunit">
    <text evidence="2">Homotrimer.</text>
</comment>
<dbReference type="InterPro" id="IPR023614">
    <property type="entry name" value="Porin_dom_sf"/>
</dbReference>
<evidence type="ECO:0000313" key="12">
    <source>
        <dbReference type="EMBL" id="NYT84777.1"/>
    </source>
</evidence>
<evidence type="ECO:0000256" key="7">
    <source>
        <dbReference type="ARBA" id="ARBA00023065"/>
    </source>
</evidence>
<dbReference type="GO" id="GO:0046930">
    <property type="term" value="C:pore complex"/>
    <property type="evidence" value="ECO:0007669"/>
    <property type="project" value="UniProtKB-KW"/>
</dbReference>
<evidence type="ECO:0000256" key="5">
    <source>
        <dbReference type="ARBA" id="ARBA00022692"/>
    </source>
</evidence>
<sequence>MHSSLNSDEHLGAFEMYKALAAITMMAELGAVSGAQAETYLTLYGMVDSGYGYQSYRYTRDSLDVRASKSGVRDGVIGASRFGFKGSEDLGYGVSAIFQLEQQFNLSTGMAPSGNYQFQRQAYVGLTSDKWGTLTLGRQYSVGAATTVTPNGWQLGKMNRVFGSTGVAAGNRVDDSIKYATPTVAGLQAILLYSPRDKGTMNRQTGSPVGEHASRISTGLIYSNGAFDAGGSYDRQGGTGHKSISNWQINFSYDFKVFKFGLAYGQDRGGKIGWVGRSSSYIPAAHLPGRASLDDRFKSHNYHIGLSAPIGSGLLYVGWNYSASNMDDPDKWGDGAGNISTYQINYKYSLSKRTWLYAYGSYGKNLGYVKALKGTEVGIGVQHKF</sequence>
<evidence type="ECO:0000256" key="10">
    <source>
        <dbReference type="ARBA" id="ARBA00023237"/>
    </source>
</evidence>
<feature type="domain" description="Porin" evidence="11">
    <location>
        <begin position="25"/>
        <end position="365"/>
    </location>
</feature>
<reference evidence="12 13" key="1">
    <citation type="submission" date="2020-07" db="EMBL/GenBank/DDBJ databases">
        <title>Taxonomic revisions and descriptions of new bacterial species based on genomic comparisons in the high-G+C-content subgroup of the family Alcaligenaceae.</title>
        <authorList>
            <person name="Szabo A."/>
            <person name="Felfoldi T."/>
        </authorList>
    </citation>
    <scope>NUCLEOTIDE SEQUENCE [LARGE SCALE GENOMIC DNA]</scope>
    <source>
        <strain evidence="12 13">DSM 25667</strain>
    </source>
</reference>
<dbReference type="OrthoDB" id="8520696at2"/>
<evidence type="ECO:0000313" key="13">
    <source>
        <dbReference type="Proteomes" id="UP000554144"/>
    </source>
</evidence>
<keyword evidence="7" id="KW-0406">Ion transport</keyword>
<dbReference type="GO" id="GO:0009279">
    <property type="term" value="C:cell outer membrane"/>
    <property type="evidence" value="ECO:0007669"/>
    <property type="project" value="UniProtKB-SubCell"/>
</dbReference>
<dbReference type="InterPro" id="IPR033900">
    <property type="entry name" value="Gram_neg_porin_domain"/>
</dbReference>
<evidence type="ECO:0000256" key="3">
    <source>
        <dbReference type="ARBA" id="ARBA00022448"/>
    </source>
</evidence>
<dbReference type="Pfam" id="PF13609">
    <property type="entry name" value="Porin_4"/>
    <property type="match status" value="1"/>
</dbReference>
<protein>
    <submittedName>
        <fullName evidence="12">Porin</fullName>
    </submittedName>
</protein>
<keyword evidence="6" id="KW-0732">Signal</keyword>
<keyword evidence="4" id="KW-1134">Transmembrane beta strand</keyword>
<keyword evidence="3" id="KW-0813">Transport</keyword>
<evidence type="ECO:0000256" key="6">
    <source>
        <dbReference type="ARBA" id="ARBA00022729"/>
    </source>
</evidence>
<dbReference type="Proteomes" id="UP000554144">
    <property type="component" value="Unassembled WGS sequence"/>
</dbReference>
<dbReference type="SUPFAM" id="SSF56935">
    <property type="entry name" value="Porins"/>
    <property type="match status" value="1"/>
</dbReference>
<keyword evidence="13" id="KW-1185">Reference proteome</keyword>
<dbReference type="RefSeq" id="WP_130037993.1">
    <property type="nucleotide sequence ID" value="NZ_JACCEV010000001.1"/>
</dbReference>
<dbReference type="CDD" id="cd00342">
    <property type="entry name" value="gram_neg_porins"/>
    <property type="match status" value="1"/>
</dbReference>
<organism evidence="12 13">
    <name type="scientific">Pollutimonas harenae</name>
    <dbReference type="NCBI Taxonomy" id="657015"/>
    <lineage>
        <taxon>Bacteria</taxon>
        <taxon>Pseudomonadati</taxon>
        <taxon>Pseudomonadota</taxon>
        <taxon>Betaproteobacteria</taxon>
        <taxon>Burkholderiales</taxon>
        <taxon>Alcaligenaceae</taxon>
        <taxon>Pollutimonas</taxon>
    </lineage>
</organism>
<evidence type="ECO:0000256" key="2">
    <source>
        <dbReference type="ARBA" id="ARBA00011233"/>
    </source>
</evidence>